<reference evidence="7 8" key="1">
    <citation type="submission" date="2016-11" db="EMBL/GenBank/DDBJ databases">
        <authorList>
            <person name="Jaros S."/>
            <person name="Januszkiewicz K."/>
            <person name="Wedrychowicz H."/>
        </authorList>
    </citation>
    <scope>NUCLEOTIDE SEQUENCE [LARGE SCALE GENOMIC DNA]</scope>
    <source>
        <strain evidence="7 8">DSM 21074</strain>
    </source>
</reference>
<dbReference type="NCBIfam" id="TIGR02937">
    <property type="entry name" value="sigma70-ECF"/>
    <property type="match status" value="1"/>
</dbReference>
<comment type="similarity">
    <text evidence="1">Belongs to the sigma-70 factor family. ECF subfamily.</text>
</comment>
<keyword evidence="4" id="KW-0804">Transcription</keyword>
<dbReference type="Gene3D" id="1.10.10.10">
    <property type="entry name" value="Winged helix-like DNA-binding domain superfamily/Winged helix DNA-binding domain"/>
    <property type="match status" value="1"/>
</dbReference>
<dbReference type="EMBL" id="FQYN01000005">
    <property type="protein sequence ID" value="SHJ27224.1"/>
    <property type="molecule type" value="Genomic_DNA"/>
</dbReference>
<dbReference type="Pfam" id="PF08281">
    <property type="entry name" value="Sigma70_r4_2"/>
    <property type="match status" value="1"/>
</dbReference>
<sequence>MISPAASRASEQELVQRLYARDEAAMTLFYDGYGRALYNTIWRIVKSEELAEDVLQEGMVKIWFSFASYDPDRGRLFTWALNICRNVAIDHIRTRRHQAAARTEELHQSAARHQAAAPTFQPEHIGLRELVARLSPPDQQLIDLLYFNGFTQAEAAEALNLPLGTVKTRIRRAICELAQATR</sequence>
<organism evidence="7 8">
    <name type="scientific">Hymenobacter daecheongensis DSM 21074</name>
    <dbReference type="NCBI Taxonomy" id="1121955"/>
    <lineage>
        <taxon>Bacteria</taxon>
        <taxon>Pseudomonadati</taxon>
        <taxon>Bacteroidota</taxon>
        <taxon>Cytophagia</taxon>
        <taxon>Cytophagales</taxon>
        <taxon>Hymenobacteraceae</taxon>
        <taxon>Hymenobacter</taxon>
    </lineage>
</organism>
<evidence type="ECO:0000259" key="5">
    <source>
        <dbReference type="Pfam" id="PF04542"/>
    </source>
</evidence>
<dbReference type="Gene3D" id="1.10.1740.10">
    <property type="match status" value="1"/>
</dbReference>
<evidence type="ECO:0000259" key="6">
    <source>
        <dbReference type="Pfam" id="PF08281"/>
    </source>
</evidence>
<protein>
    <submittedName>
        <fullName evidence="7">RNA polymerase sigma-70 factor, ECF subfamily</fullName>
    </submittedName>
</protein>
<dbReference type="InterPro" id="IPR039425">
    <property type="entry name" value="RNA_pol_sigma-70-like"/>
</dbReference>
<accession>A0A1M6HYP5</accession>
<dbReference type="STRING" id="1121955.SAMN02745146_2705"/>
<dbReference type="InterPro" id="IPR036388">
    <property type="entry name" value="WH-like_DNA-bd_sf"/>
</dbReference>
<evidence type="ECO:0000256" key="4">
    <source>
        <dbReference type="ARBA" id="ARBA00023163"/>
    </source>
</evidence>
<dbReference type="InterPro" id="IPR007627">
    <property type="entry name" value="RNA_pol_sigma70_r2"/>
</dbReference>
<dbReference type="GO" id="GO:0016987">
    <property type="term" value="F:sigma factor activity"/>
    <property type="evidence" value="ECO:0007669"/>
    <property type="project" value="UniProtKB-KW"/>
</dbReference>
<evidence type="ECO:0000313" key="8">
    <source>
        <dbReference type="Proteomes" id="UP000184418"/>
    </source>
</evidence>
<dbReference type="SUPFAM" id="SSF88946">
    <property type="entry name" value="Sigma2 domain of RNA polymerase sigma factors"/>
    <property type="match status" value="1"/>
</dbReference>
<keyword evidence="2" id="KW-0805">Transcription regulation</keyword>
<evidence type="ECO:0000313" key="7">
    <source>
        <dbReference type="EMBL" id="SHJ27224.1"/>
    </source>
</evidence>
<dbReference type="PANTHER" id="PTHR43133:SF62">
    <property type="entry name" value="RNA POLYMERASE SIGMA FACTOR SIGZ"/>
    <property type="match status" value="1"/>
</dbReference>
<dbReference type="InterPro" id="IPR013324">
    <property type="entry name" value="RNA_pol_sigma_r3/r4-like"/>
</dbReference>
<feature type="domain" description="RNA polymerase sigma-70 region 2" evidence="5">
    <location>
        <begin position="30"/>
        <end position="96"/>
    </location>
</feature>
<dbReference type="InterPro" id="IPR013325">
    <property type="entry name" value="RNA_pol_sigma_r2"/>
</dbReference>
<dbReference type="InterPro" id="IPR014284">
    <property type="entry name" value="RNA_pol_sigma-70_dom"/>
</dbReference>
<name>A0A1M6HYP5_9BACT</name>
<evidence type="ECO:0000256" key="1">
    <source>
        <dbReference type="ARBA" id="ARBA00010641"/>
    </source>
</evidence>
<dbReference type="PANTHER" id="PTHR43133">
    <property type="entry name" value="RNA POLYMERASE ECF-TYPE SIGMA FACTO"/>
    <property type="match status" value="1"/>
</dbReference>
<proteinExistence type="inferred from homology"/>
<dbReference type="CDD" id="cd06171">
    <property type="entry name" value="Sigma70_r4"/>
    <property type="match status" value="1"/>
</dbReference>
<dbReference type="GO" id="GO:0003677">
    <property type="term" value="F:DNA binding"/>
    <property type="evidence" value="ECO:0007669"/>
    <property type="project" value="InterPro"/>
</dbReference>
<dbReference type="OrthoDB" id="9784272at2"/>
<dbReference type="Proteomes" id="UP000184418">
    <property type="component" value="Unassembled WGS sequence"/>
</dbReference>
<dbReference type="AlphaFoldDB" id="A0A1M6HYP5"/>
<keyword evidence="3" id="KW-0731">Sigma factor</keyword>
<dbReference type="Pfam" id="PF04542">
    <property type="entry name" value="Sigma70_r2"/>
    <property type="match status" value="1"/>
</dbReference>
<dbReference type="InterPro" id="IPR013249">
    <property type="entry name" value="RNA_pol_sigma70_r4_t2"/>
</dbReference>
<dbReference type="GO" id="GO:0006352">
    <property type="term" value="P:DNA-templated transcription initiation"/>
    <property type="evidence" value="ECO:0007669"/>
    <property type="project" value="InterPro"/>
</dbReference>
<gene>
    <name evidence="7" type="ORF">SAMN02745146_2705</name>
</gene>
<keyword evidence="8" id="KW-1185">Reference proteome</keyword>
<dbReference type="SUPFAM" id="SSF88659">
    <property type="entry name" value="Sigma3 and sigma4 domains of RNA polymerase sigma factors"/>
    <property type="match status" value="1"/>
</dbReference>
<evidence type="ECO:0000256" key="3">
    <source>
        <dbReference type="ARBA" id="ARBA00023082"/>
    </source>
</evidence>
<feature type="domain" description="RNA polymerase sigma factor 70 region 4 type 2" evidence="6">
    <location>
        <begin position="127"/>
        <end position="173"/>
    </location>
</feature>
<evidence type="ECO:0000256" key="2">
    <source>
        <dbReference type="ARBA" id="ARBA00023015"/>
    </source>
</evidence>
<dbReference type="RefSeq" id="WP_073110186.1">
    <property type="nucleotide sequence ID" value="NZ_FQYN01000005.1"/>
</dbReference>